<evidence type="ECO:0000313" key="5">
    <source>
        <dbReference type="EMBL" id="MBP2037258.1"/>
    </source>
</evidence>
<evidence type="ECO:0000256" key="1">
    <source>
        <dbReference type="ARBA" id="ARBA00022630"/>
    </source>
</evidence>
<accession>A0ABS4L585</accession>
<dbReference type="PANTHER" id="PTHR43408:SF2">
    <property type="entry name" value="FMN REDUCTASE (NADPH)"/>
    <property type="match status" value="1"/>
</dbReference>
<dbReference type="Proteomes" id="UP001519310">
    <property type="component" value="Unassembled WGS sequence"/>
</dbReference>
<dbReference type="InterPro" id="IPR029039">
    <property type="entry name" value="Flavoprotein-like_sf"/>
</dbReference>
<evidence type="ECO:0000313" key="6">
    <source>
        <dbReference type="Proteomes" id="UP001519310"/>
    </source>
</evidence>
<evidence type="ECO:0000259" key="4">
    <source>
        <dbReference type="Pfam" id="PF03358"/>
    </source>
</evidence>
<keyword evidence="6" id="KW-1185">Reference proteome</keyword>
<feature type="domain" description="NADPH-dependent FMN reductase-like" evidence="4">
    <location>
        <begin position="1"/>
        <end position="124"/>
    </location>
</feature>
<sequence length="181" mass="18296">MHALLISGSPRAGSGTSALAALVGDALLARGATVTLLELAEPSAPRLRDTRRSHDAVVLASPVHHASYSGLLKLALDEVPGDWLADTAVGLLAHGSGPRTGNVVCEHLRTVAGALGGWVAPTRIAACPADFAPGPHGAPGPHAALLRRCDALAAELHRCATMLRTPVPAPVRVPASAPGIA</sequence>
<name>A0ABS4L585_STRAV</name>
<dbReference type="Gene3D" id="3.40.50.360">
    <property type="match status" value="1"/>
</dbReference>
<reference evidence="5 6" key="1">
    <citation type="submission" date="2021-03" db="EMBL/GenBank/DDBJ databases">
        <title>Genomic Encyclopedia of Type Strains, Phase IV (KMG-IV): sequencing the most valuable type-strain genomes for metagenomic binning, comparative biology and taxonomic classification.</title>
        <authorList>
            <person name="Goeker M."/>
        </authorList>
    </citation>
    <scope>NUCLEOTIDE SEQUENCE [LARGE SCALE GENOMIC DNA]</scope>
    <source>
        <strain evidence="5 6">DSM 40526</strain>
    </source>
</reference>
<dbReference type="InterPro" id="IPR051814">
    <property type="entry name" value="NAD(P)H-dep_FMN_reductase"/>
</dbReference>
<dbReference type="Pfam" id="PF03358">
    <property type="entry name" value="FMN_red"/>
    <property type="match status" value="1"/>
</dbReference>
<gene>
    <name evidence="5" type="ORF">J2Z77_003058</name>
</gene>
<keyword evidence="3" id="KW-0560">Oxidoreductase</keyword>
<evidence type="ECO:0000256" key="3">
    <source>
        <dbReference type="ARBA" id="ARBA00023002"/>
    </source>
</evidence>
<dbReference type="SUPFAM" id="SSF52218">
    <property type="entry name" value="Flavoproteins"/>
    <property type="match status" value="1"/>
</dbReference>
<dbReference type="PANTHER" id="PTHR43408">
    <property type="entry name" value="FMN REDUCTASE (NADPH)"/>
    <property type="match status" value="1"/>
</dbReference>
<proteinExistence type="predicted"/>
<dbReference type="EMBL" id="JAGGLQ010000004">
    <property type="protein sequence ID" value="MBP2037258.1"/>
    <property type="molecule type" value="Genomic_DNA"/>
</dbReference>
<dbReference type="RefSeq" id="WP_189967181.1">
    <property type="nucleotide sequence ID" value="NZ_BMVL01000003.1"/>
</dbReference>
<protein>
    <submittedName>
        <fullName evidence="5">NAD(P)H-dependent FMN reductase</fullName>
    </submittedName>
</protein>
<organism evidence="5 6">
    <name type="scientific">Streptomyces avidinii</name>
    <dbReference type="NCBI Taxonomy" id="1895"/>
    <lineage>
        <taxon>Bacteria</taxon>
        <taxon>Bacillati</taxon>
        <taxon>Actinomycetota</taxon>
        <taxon>Actinomycetes</taxon>
        <taxon>Kitasatosporales</taxon>
        <taxon>Streptomycetaceae</taxon>
        <taxon>Streptomyces</taxon>
    </lineage>
</organism>
<keyword evidence="2" id="KW-0288">FMN</keyword>
<evidence type="ECO:0000256" key="2">
    <source>
        <dbReference type="ARBA" id="ARBA00022643"/>
    </source>
</evidence>
<keyword evidence="1" id="KW-0285">Flavoprotein</keyword>
<dbReference type="InterPro" id="IPR005025">
    <property type="entry name" value="FMN_Rdtase-like_dom"/>
</dbReference>
<comment type="caution">
    <text evidence="5">The sequence shown here is derived from an EMBL/GenBank/DDBJ whole genome shotgun (WGS) entry which is preliminary data.</text>
</comment>